<evidence type="ECO:0008006" key="3">
    <source>
        <dbReference type="Google" id="ProtNLM"/>
    </source>
</evidence>
<dbReference type="InterPro" id="IPR013785">
    <property type="entry name" value="Aldolase_TIM"/>
</dbReference>
<dbReference type="EMBL" id="CP032489">
    <property type="protein sequence ID" value="AYD47268.1"/>
    <property type="molecule type" value="Genomic_DNA"/>
</dbReference>
<reference evidence="1 2" key="1">
    <citation type="submission" date="2018-09" db="EMBL/GenBank/DDBJ databases">
        <title>Arachidicoccus sp. nov., a bacterium isolated from soil.</title>
        <authorList>
            <person name="Weon H.-Y."/>
            <person name="Kwon S.-W."/>
            <person name="Lee S.A."/>
        </authorList>
    </citation>
    <scope>NUCLEOTIDE SEQUENCE [LARGE SCALE GENOMIC DNA]</scope>
    <source>
        <strain evidence="1 2">KIS59-12</strain>
    </source>
</reference>
<gene>
    <name evidence="1" type="ORF">D6B99_06380</name>
</gene>
<evidence type="ECO:0000313" key="2">
    <source>
        <dbReference type="Proteomes" id="UP000266118"/>
    </source>
</evidence>
<dbReference type="Gene3D" id="3.20.20.70">
    <property type="entry name" value="Aldolase class I"/>
    <property type="match status" value="1"/>
</dbReference>
<dbReference type="AlphaFoldDB" id="A0A386HMY5"/>
<dbReference type="RefSeq" id="WP_119986204.1">
    <property type="nucleotide sequence ID" value="NZ_CP032489.1"/>
</dbReference>
<keyword evidence="2" id="KW-1185">Reference proteome</keyword>
<dbReference type="KEGG" id="ark:D6B99_06380"/>
<sequence>MSQYGISASVIHPPTQFLTADPNVTPTGNTNTDNTVINAPALAALAKADLSVKANVPIVLDIESWSYGSSQIKGTVDSFTKAINIYKAVNPKSPLGFYAGVPQIKYQWSNLNSGSAQQVWYIVDNYLKPVAQLMNFFAPSFYTRDPYADSSNWKLFAQYNYQECKRLNPNIPIYAYIEPQYANSSQNNTTVAAWLEAGYWKFELEQLYDIGYDGVIIWTSNKDSNFDTTHKYIDFTTAIQQPWWQTTLDFIKEKNIVAQ</sequence>
<dbReference type="Proteomes" id="UP000266118">
    <property type="component" value="Chromosome"/>
</dbReference>
<name>A0A386HMY5_9BACT</name>
<accession>A0A386HMY5</accession>
<proteinExistence type="predicted"/>
<protein>
    <recommendedName>
        <fullName evidence="3">GH26 domain-containing protein</fullName>
    </recommendedName>
</protein>
<evidence type="ECO:0000313" key="1">
    <source>
        <dbReference type="EMBL" id="AYD47268.1"/>
    </source>
</evidence>
<organism evidence="1 2">
    <name type="scientific">Arachidicoccus soli</name>
    <dbReference type="NCBI Taxonomy" id="2341117"/>
    <lineage>
        <taxon>Bacteria</taxon>
        <taxon>Pseudomonadati</taxon>
        <taxon>Bacteroidota</taxon>
        <taxon>Chitinophagia</taxon>
        <taxon>Chitinophagales</taxon>
        <taxon>Chitinophagaceae</taxon>
        <taxon>Arachidicoccus</taxon>
    </lineage>
</organism>
<dbReference type="OrthoDB" id="9086561at2"/>